<dbReference type="AlphaFoldDB" id="A0A136WGN0"/>
<protein>
    <recommendedName>
        <fullName evidence="1">DUF3846 domain-containing protein</fullName>
    </recommendedName>
</protein>
<dbReference type="InterPro" id="IPR024559">
    <property type="entry name" value="DUF3846"/>
</dbReference>
<dbReference type="RefSeq" id="WP_201032859.1">
    <property type="nucleotide sequence ID" value="NZ_LRVM01000002.1"/>
</dbReference>
<keyword evidence="3" id="KW-1185">Reference proteome</keyword>
<sequence length="126" mass="14417">MDNIEKTIRILKIEPQNLPYEKEIANDLEGIQGEVEGLFECIYLDDNCILVCNEEGKLNGMELNRRVGNDIIAGPFFIVGDSQDGEFVSLSDEQIERYTQEFGKIQEFTGEEPDAQPRMEFIGFDF</sequence>
<dbReference type="STRING" id="36847.CLNEO_08260"/>
<evidence type="ECO:0000259" key="1">
    <source>
        <dbReference type="Pfam" id="PF12957"/>
    </source>
</evidence>
<accession>A0A136WGN0</accession>
<feature type="domain" description="DUF3846" evidence="1">
    <location>
        <begin position="8"/>
        <end position="102"/>
    </location>
</feature>
<dbReference type="Pfam" id="PF12957">
    <property type="entry name" value="DUF3846"/>
    <property type="match status" value="1"/>
</dbReference>
<gene>
    <name evidence="2" type="ORF">CLNEO_08260</name>
</gene>
<proteinExistence type="predicted"/>
<comment type="caution">
    <text evidence="2">The sequence shown here is derived from an EMBL/GenBank/DDBJ whole genome shotgun (WGS) entry which is preliminary data.</text>
</comment>
<evidence type="ECO:0000313" key="2">
    <source>
        <dbReference type="EMBL" id="KXL53600.1"/>
    </source>
</evidence>
<name>A0A136WGN0_9FIRM</name>
<evidence type="ECO:0000313" key="3">
    <source>
        <dbReference type="Proteomes" id="UP000070539"/>
    </source>
</evidence>
<dbReference type="Proteomes" id="UP000070539">
    <property type="component" value="Unassembled WGS sequence"/>
</dbReference>
<organism evidence="2 3">
    <name type="scientific">Anaerotignum neopropionicum</name>
    <dbReference type="NCBI Taxonomy" id="36847"/>
    <lineage>
        <taxon>Bacteria</taxon>
        <taxon>Bacillati</taxon>
        <taxon>Bacillota</taxon>
        <taxon>Clostridia</taxon>
        <taxon>Lachnospirales</taxon>
        <taxon>Anaerotignaceae</taxon>
        <taxon>Anaerotignum</taxon>
    </lineage>
</organism>
<dbReference type="EMBL" id="LRVM01000002">
    <property type="protein sequence ID" value="KXL53600.1"/>
    <property type="molecule type" value="Genomic_DNA"/>
</dbReference>
<dbReference type="PATRIC" id="fig|36847.3.peg.978"/>
<reference evidence="2 3" key="1">
    <citation type="submission" date="2016-01" db="EMBL/GenBank/DDBJ databases">
        <title>Genome sequence of Clostridium neopropionicum X4, DSM-3847.</title>
        <authorList>
            <person name="Poehlein A."/>
            <person name="Beck M.H."/>
            <person name="Bengelsdorf F.R."/>
            <person name="Daniel R."/>
            <person name="Duerre P."/>
        </authorList>
    </citation>
    <scope>NUCLEOTIDE SEQUENCE [LARGE SCALE GENOMIC DNA]</scope>
    <source>
        <strain evidence="2 3">DSM-3847</strain>
    </source>
</reference>